<dbReference type="GO" id="GO:0009707">
    <property type="term" value="C:chloroplast outer membrane"/>
    <property type="evidence" value="ECO:0007669"/>
    <property type="project" value="TreeGrafter"/>
</dbReference>
<accession>A0A830BZ49</accession>
<dbReference type="EMBL" id="BMAC01000215">
    <property type="protein sequence ID" value="GFP90308.1"/>
    <property type="molecule type" value="Genomic_DNA"/>
</dbReference>
<dbReference type="PANTHER" id="PTHR35484">
    <property type="entry name" value="OUTER ENVELOPE PORE PROTEIN 37, CHLOROPLASTIC"/>
    <property type="match status" value="1"/>
</dbReference>
<organism evidence="1 2">
    <name type="scientific">Phtheirospermum japonicum</name>
    <dbReference type="NCBI Taxonomy" id="374723"/>
    <lineage>
        <taxon>Eukaryota</taxon>
        <taxon>Viridiplantae</taxon>
        <taxon>Streptophyta</taxon>
        <taxon>Embryophyta</taxon>
        <taxon>Tracheophyta</taxon>
        <taxon>Spermatophyta</taxon>
        <taxon>Magnoliopsida</taxon>
        <taxon>eudicotyledons</taxon>
        <taxon>Gunneridae</taxon>
        <taxon>Pentapetalae</taxon>
        <taxon>asterids</taxon>
        <taxon>lamiids</taxon>
        <taxon>Lamiales</taxon>
        <taxon>Orobanchaceae</taxon>
        <taxon>Orobanchaceae incertae sedis</taxon>
        <taxon>Phtheirospermum</taxon>
    </lineage>
</organism>
<sequence length="157" mass="18455">PGEFFKFPLGDVLFEEKEEEVEEQKRIFSVTSFFGKNPVLNGVCTAKYIDEDLVLRYAYIDEHLTFIPSITLPSKEVSCAFKWRLSPSDKMSYYYHFDSNHWSATYRHTFGKDYKFKVGYDSEFRLGWTSLWVGDEDGNAKTAPLRMKVQFMIQVPR</sequence>
<dbReference type="GO" id="GO:0006812">
    <property type="term" value="P:monoatomic cation transport"/>
    <property type="evidence" value="ECO:0007669"/>
    <property type="project" value="InterPro"/>
</dbReference>
<gene>
    <name evidence="1" type="ORF">PHJA_001174700</name>
</gene>
<dbReference type="Proteomes" id="UP000653305">
    <property type="component" value="Unassembled WGS sequence"/>
</dbReference>
<dbReference type="InterPro" id="IPR038951">
    <property type="entry name" value="OEP37-like"/>
</dbReference>
<feature type="non-terminal residue" evidence="1">
    <location>
        <position position="157"/>
    </location>
</feature>
<evidence type="ECO:0000313" key="2">
    <source>
        <dbReference type="Proteomes" id="UP000653305"/>
    </source>
</evidence>
<dbReference type="PANTHER" id="PTHR35484:SF2">
    <property type="entry name" value="OUTER ENVELOPE PORE PROTEIN 37, CHLOROPLASTIC"/>
    <property type="match status" value="1"/>
</dbReference>
<dbReference type="OrthoDB" id="2011802at2759"/>
<protein>
    <submittedName>
        <fullName evidence="1">Outer envelope pore protein 37 chloroplastic</fullName>
    </submittedName>
</protein>
<name>A0A830BZ49_9LAMI</name>
<dbReference type="GO" id="GO:0005216">
    <property type="term" value="F:monoatomic ion channel activity"/>
    <property type="evidence" value="ECO:0007669"/>
    <property type="project" value="InterPro"/>
</dbReference>
<dbReference type="AlphaFoldDB" id="A0A830BZ49"/>
<keyword evidence="2" id="KW-1185">Reference proteome</keyword>
<proteinExistence type="predicted"/>
<reference evidence="1" key="1">
    <citation type="submission" date="2020-07" db="EMBL/GenBank/DDBJ databases">
        <title>Ethylene signaling mediates host invasion by parasitic plants.</title>
        <authorList>
            <person name="Yoshida S."/>
        </authorList>
    </citation>
    <scope>NUCLEOTIDE SEQUENCE</scope>
    <source>
        <strain evidence="1">Okayama</strain>
    </source>
</reference>
<comment type="caution">
    <text evidence="1">The sequence shown here is derived from an EMBL/GenBank/DDBJ whole genome shotgun (WGS) entry which is preliminary data.</text>
</comment>
<evidence type="ECO:0000313" key="1">
    <source>
        <dbReference type="EMBL" id="GFP90308.1"/>
    </source>
</evidence>